<feature type="domain" description="Fe/B12 periplasmic-binding" evidence="3">
    <location>
        <begin position="71"/>
        <end position="323"/>
    </location>
</feature>
<gene>
    <name evidence="4" type="ORF">FYJ83_12415</name>
</gene>
<dbReference type="Proteomes" id="UP000469523">
    <property type="component" value="Unassembled WGS sequence"/>
</dbReference>
<organism evidence="4 5">
    <name type="scientific">Tissierella pigra</name>
    <dbReference type="NCBI Taxonomy" id="2607614"/>
    <lineage>
        <taxon>Bacteria</taxon>
        <taxon>Bacillati</taxon>
        <taxon>Bacillota</taxon>
        <taxon>Tissierellia</taxon>
        <taxon>Tissierellales</taxon>
        <taxon>Tissierellaceae</taxon>
        <taxon>Tissierella</taxon>
    </lineage>
</organism>
<reference evidence="4 5" key="1">
    <citation type="submission" date="2019-09" db="EMBL/GenBank/DDBJ databases">
        <title>In-depth cultivation of the pig gut microbiome towards novel bacterial diversity and tailored functional studies.</title>
        <authorList>
            <person name="Wylensek D."/>
            <person name="Hitch T.C.A."/>
            <person name="Clavel T."/>
        </authorList>
    </citation>
    <scope>NUCLEOTIDE SEQUENCE [LARGE SCALE GENOMIC DNA]</scope>
    <source>
        <strain evidence="4 5">WCA3-693-APC-4?</strain>
    </source>
</reference>
<dbReference type="EMBL" id="VUNQ01000028">
    <property type="protein sequence ID" value="MSU02276.1"/>
    <property type="molecule type" value="Genomic_DNA"/>
</dbReference>
<evidence type="ECO:0000259" key="3">
    <source>
        <dbReference type="PROSITE" id="PS50983"/>
    </source>
</evidence>
<dbReference type="GO" id="GO:0071281">
    <property type="term" value="P:cellular response to iron ion"/>
    <property type="evidence" value="ECO:0007669"/>
    <property type="project" value="TreeGrafter"/>
</dbReference>
<evidence type="ECO:0000313" key="5">
    <source>
        <dbReference type="Proteomes" id="UP000469523"/>
    </source>
</evidence>
<dbReference type="PROSITE" id="PS50983">
    <property type="entry name" value="FE_B12_PBP"/>
    <property type="match status" value="1"/>
</dbReference>
<keyword evidence="2" id="KW-0732">Signal</keyword>
<keyword evidence="5" id="KW-1185">Reference proteome</keyword>
<protein>
    <submittedName>
        <fullName evidence="4">Cobalamin-binding protein</fullName>
    </submittedName>
</protein>
<dbReference type="PROSITE" id="PS51257">
    <property type="entry name" value="PROKAR_LIPOPROTEIN"/>
    <property type="match status" value="1"/>
</dbReference>
<dbReference type="AlphaFoldDB" id="A0A6N7XL28"/>
<dbReference type="RefSeq" id="WP_154440976.1">
    <property type="nucleotide sequence ID" value="NZ_JAHLPJ010000001.1"/>
</dbReference>
<dbReference type="NCBIfam" id="NF038402">
    <property type="entry name" value="TroA_like"/>
    <property type="match status" value="1"/>
</dbReference>
<dbReference type="PANTHER" id="PTHR30535:SF34">
    <property type="entry name" value="MOLYBDATE-BINDING PROTEIN MOLA"/>
    <property type="match status" value="1"/>
</dbReference>
<proteinExistence type="inferred from homology"/>
<name>A0A6N7XL28_9FIRM</name>
<comment type="similarity">
    <text evidence="1">Belongs to the bacterial solute-binding protein 8 family.</text>
</comment>
<dbReference type="SUPFAM" id="SSF53807">
    <property type="entry name" value="Helical backbone' metal receptor"/>
    <property type="match status" value="1"/>
</dbReference>
<dbReference type="InterPro" id="IPR050902">
    <property type="entry name" value="ABC_Transporter_SBP"/>
</dbReference>
<dbReference type="InterPro" id="IPR054828">
    <property type="entry name" value="Vit_B12_bind_prot"/>
</dbReference>
<dbReference type="InterPro" id="IPR002491">
    <property type="entry name" value="ABC_transptr_periplasmic_BD"/>
</dbReference>
<dbReference type="CDD" id="cd01144">
    <property type="entry name" value="BtuF"/>
    <property type="match status" value="1"/>
</dbReference>
<accession>A0A6N7XL28</accession>
<dbReference type="Pfam" id="PF01497">
    <property type="entry name" value="Peripla_BP_2"/>
    <property type="match status" value="1"/>
</dbReference>
<evidence type="ECO:0000256" key="2">
    <source>
        <dbReference type="ARBA" id="ARBA00022729"/>
    </source>
</evidence>
<dbReference type="PANTHER" id="PTHR30535">
    <property type="entry name" value="VITAMIN B12-BINDING PROTEIN"/>
    <property type="match status" value="1"/>
</dbReference>
<dbReference type="Gene3D" id="3.40.50.1980">
    <property type="entry name" value="Nitrogenase molybdenum iron protein domain"/>
    <property type="match status" value="2"/>
</dbReference>
<evidence type="ECO:0000256" key="1">
    <source>
        <dbReference type="ARBA" id="ARBA00008814"/>
    </source>
</evidence>
<sequence length="325" mass="36048">MRRIKGLALLLSLLLVFSIVGCTSKEKPNEELSLEDIDSQGSEVDEEIVSFPVEIEDSFGNKVTIEKEPTKIVSLAPNNTEVLFALGLGDKVIGVTSYCDYPEEAKTKEVVGDFSGNNLEKIVELNPDLVLIYGAGNEEDNKILKEAGIKVLGFMPETIDAVMKDIETVGKATGKDKEASEFIKSMNNKKNEILDKVKDQEKIKVFYEIWHDPLMTAGKGSYIDELITLSGGENIAQDADGAYPQYDLEQLVERNPEVYLTSADTEDKTVESIKSRPGYENISAIENDRIHIFEGNESNIMSRPGPRIIEALELVAKSIHPELFK</sequence>
<comment type="caution">
    <text evidence="4">The sequence shown here is derived from an EMBL/GenBank/DDBJ whole genome shotgun (WGS) entry which is preliminary data.</text>
</comment>
<evidence type="ECO:0000313" key="4">
    <source>
        <dbReference type="EMBL" id="MSU02276.1"/>
    </source>
</evidence>